<dbReference type="AlphaFoldDB" id="A0A2P6P9B1"/>
<keyword evidence="2" id="KW-1185">Reference proteome</keyword>
<reference evidence="1 2" key="1">
    <citation type="journal article" date="2018" name="Nat. Genet.">
        <title>The Rosa genome provides new insights in the design of modern roses.</title>
        <authorList>
            <person name="Bendahmane M."/>
        </authorList>
    </citation>
    <scope>NUCLEOTIDE SEQUENCE [LARGE SCALE GENOMIC DNA]</scope>
    <source>
        <strain evidence="2">cv. Old Blush</strain>
    </source>
</reference>
<protein>
    <submittedName>
        <fullName evidence="1">Uncharacterized protein</fullName>
    </submittedName>
</protein>
<gene>
    <name evidence="1" type="ORF">RchiOBHm_Chr7g0206871</name>
</gene>
<evidence type="ECO:0000313" key="2">
    <source>
        <dbReference type="Proteomes" id="UP000238479"/>
    </source>
</evidence>
<evidence type="ECO:0000313" key="1">
    <source>
        <dbReference type="EMBL" id="PRQ18516.1"/>
    </source>
</evidence>
<name>A0A2P6P9B1_ROSCH</name>
<comment type="caution">
    <text evidence="1">The sequence shown here is derived from an EMBL/GenBank/DDBJ whole genome shotgun (WGS) entry which is preliminary data.</text>
</comment>
<sequence length="65" mass="7188">MGCCFGEVEISEAVHWWTSIWQCVFSRVPGKGSLGFSPAICAIEGKSKFCTFGTFGILDELWCFS</sequence>
<organism evidence="1 2">
    <name type="scientific">Rosa chinensis</name>
    <name type="common">China rose</name>
    <dbReference type="NCBI Taxonomy" id="74649"/>
    <lineage>
        <taxon>Eukaryota</taxon>
        <taxon>Viridiplantae</taxon>
        <taxon>Streptophyta</taxon>
        <taxon>Embryophyta</taxon>
        <taxon>Tracheophyta</taxon>
        <taxon>Spermatophyta</taxon>
        <taxon>Magnoliopsida</taxon>
        <taxon>eudicotyledons</taxon>
        <taxon>Gunneridae</taxon>
        <taxon>Pentapetalae</taxon>
        <taxon>rosids</taxon>
        <taxon>fabids</taxon>
        <taxon>Rosales</taxon>
        <taxon>Rosaceae</taxon>
        <taxon>Rosoideae</taxon>
        <taxon>Rosoideae incertae sedis</taxon>
        <taxon>Rosa</taxon>
    </lineage>
</organism>
<dbReference type="Proteomes" id="UP000238479">
    <property type="component" value="Chromosome 7"/>
</dbReference>
<proteinExistence type="predicted"/>
<dbReference type="Gramene" id="PRQ18516">
    <property type="protein sequence ID" value="PRQ18516"/>
    <property type="gene ID" value="RchiOBHm_Chr7g0206871"/>
</dbReference>
<accession>A0A2P6P9B1</accession>
<dbReference type="EMBL" id="PDCK01000045">
    <property type="protein sequence ID" value="PRQ18516.1"/>
    <property type="molecule type" value="Genomic_DNA"/>
</dbReference>